<comment type="caution">
    <text evidence="1">The sequence shown here is derived from an EMBL/GenBank/DDBJ whole genome shotgun (WGS) entry which is preliminary data.</text>
</comment>
<dbReference type="EMBL" id="LAZR01002262">
    <property type="protein sequence ID" value="KKN32289.1"/>
    <property type="molecule type" value="Genomic_DNA"/>
</dbReference>
<sequence>MAADPALSTIKGDILRIVNQRDESLANLPIPLSPTSDGTSTTIVDTKLTRGSGQTNRYDARQGEWLQDAGANGPGIGTKFAIDDGGFAAGTGTLTFSPSSTATDQSDDYLLYALGLSPEYVEEHINGVLRQTRGPHIYFPSLFDDSDFLAASLTAWPDDTTPGTQDNEFVTGSAFVLLGQRSIHFTASAADQGVRSLDAEVHETEQVLFACWVKCVAGSVDVILYDTTNSAAIKTVTVDEQAWTLVSFVVTIPQDCEQVRMRLQSNAASDDIYLAAHVILQSLTGNTHPLPNWWDSETQINGWGYMPLGTVSEDADSYVALSREWRNARQVQVVQDELAVHPMRLILRAGRSQEPIFVNIQREFSEITMGATGSNATTTPIDREYIVYRAVANMMRDMGDETFRGWNRMANTRAVRKRYHRRGVFIDPNPLVAVGRSPDVHTGHRHHRHH</sequence>
<dbReference type="Gene3D" id="2.60.120.260">
    <property type="entry name" value="Galactose-binding domain-like"/>
    <property type="match status" value="1"/>
</dbReference>
<accession>A0A0F9PQ31</accession>
<organism evidence="1">
    <name type="scientific">marine sediment metagenome</name>
    <dbReference type="NCBI Taxonomy" id="412755"/>
    <lineage>
        <taxon>unclassified sequences</taxon>
        <taxon>metagenomes</taxon>
        <taxon>ecological metagenomes</taxon>
    </lineage>
</organism>
<dbReference type="AlphaFoldDB" id="A0A0F9PQ31"/>
<name>A0A0F9PQ31_9ZZZZ</name>
<proteinExistence type="predicted"/>
<reference evidence="1" key="1">
    <citation type="journal article" date="2015" name="Nature">
        <title>Complex archaea that bridge the gap between prokaryotes and eukaryotes.</title>
        <authorList>
            <person name="Spang A."/>
            <person name="Saw J.H."/>
            <person name="Jorgensen S.L."/>
            <person name="Zaremba-Niedzwiedzka K."/>
            <person name="Martijn J."/>
            <person name="Lind A.E."/>
            <person name="van Eijk R."/>
            <person name="Schleper C."/>
            <person name="Guy L."/>
            <person name="Ettema T.J."/>
        </authorList>
    </citation>
    <scope>NUCLEOTIDE SEQUENCE</scope>
</reference>
<gene>
    <name evidence="1" type="ORF">LCGC14_0815310</name>
</gene>
<evidence type="ECO:0000313" key="1">
    <source>
        <dbReference type="EMBL" id="KKN32289.1"/>
    </source>
</evidence>
<protein>
    <submittedName>
        <fullName evidence="1">Uncharacterized protein</fullName>
    </submittedName>
</protein>